<dbReference type="Proteomes" id="UP000006028">
    <property type="component" value="Unassembled WGS sequence"/>
</dbReference>
<accession>E2ZIF1</accession>
<protein>
    <submittedName>
        <fullName evidence="1">Uncharacterized protein</fullName>
    </submittedName>
</protein>
<gene>
    <name evidence="1" type="ORF">HMPREF9436_01445</name>
</gene>
<dbReference type="HOGENOM" id="CLU_2699219_0_0_9"/>
<reference evidence="1 2" key="1">
    <citation type="submission" date="2010-08" db="EMBL/GenBank/DDBJ databases">
        <authorList>
            <person name="Weinstock G."/>
            <person name="Sodergren E."/>
            <person name="Clifton S."/>
            <person name="Fulton L."/>
            <person name="Fulton B."/>
            <person name="Courtney L."/>
            <person name="Fronick C."/>
            <person name="Harrison M."/>
            <person name="Strong C."/>
            <person name="Farmer C."/>
            <person name="Delahaunty K."/>
            <person name="Markovic C."/>
            <person name="Hall O."/>
            <person name="Minx P."/>
            <person name="Tomlinson C."/>
            <person name="Mitreva M."/>
            <person name="Hou S."/>
            <person name="Chen J."/>
            <person name="Wollam A."/>
            <person name="Pepin K.H."/>
            <person name="Johnson M."/>
            <person name="Bhonagiri V."/>
            <person name="Zhang X."/>
            <person name="Suruliraj S."/>
            <person name="Warren W."/>
            <person name="Chinwalla A."/>
            <person name="Mardis E.R."/>
            <person name="Wilson R.K."/>
        </authorList>
    </citation>
    <scope>NUCLEOTIDE SEQUENCE [LARGE SCALE GENOMIC DNA]</scope>
    <source>
        <strain evidence="1 2">KLE1255</strain>
    </source>
</reference>
<organism evidence="1 2">
    <name type="scientific">Faecalibacterium cf. prausnitzii KLE1255</name>
    <dbReference type="NCBI Taxonomy" id="748224"/>
    <lineage>
        <taxon>Bacteria</taxon>
        <taxon>Bacillati</taxon>
        <taxon>Bacillota</taxon>
        <taxon>Clostridia</taxon>
        <taxon>Eubacteriales</taxon>
        <taxon>Oscillospiraceae</taxon>
        <taxon>Faecalibacterium</taxon>
    </lineage>
</organism>
<sequence>MNVILAERVILCQQITVQSPVLVNFIDRIRIRAISRQSDSLNDLNHSGGFCFLRDFEFHLLHLFSLTWLASTC</sequence>
<evidence type="ECO:0000313" key="2">
    <source>
        <dbReference type="Proteomes" id="UP000006028"/>
    </source>
</evidence>
<proteinExistence type="predicted"/>
<dbReference type="BioCyc" id="FCF748224-HMP:GTSS-127-MONOMER"/>
<name>E2ZIF1_9FIRM</name>
<dbReference type="AlphaFoldDB" id="E2ZIF1"/>
<dbReference type="STRING" id="748224.HMPREF9436_01445"/>
<evidence type="ECO:0000313" key="1">
    <source>
        <dbReference type="EMBL" id="EFQ07057.1"/>
    </source>
</evidence>
<dbReference type="EMBL" id="AECU01000118">
    <property type="protein sequence ID" value="EFQ07057.1"/>
    <property type="molecule type" value="Genomic_DNA"/>
</dbReference>
<comment type="caution">
    <text evidence="1">The sequence shown here is derived from an EMBL/GenBank/DDBJ whole genome shotgun (WGS) entry which is preliminary data.</text>
</comment>